<keyword evidence="3" id="KW-1133">Transmembrane helix</keyword>
<dbReference type="InterPro" id="IPR001611">
    <property type="entry name" value="Leu-rich_rpt"/>
</dbReference>
<reference evidence="4 5" key="1">
    <citation type="submission" date="2022-12" db="EMBL/GenBank/DDBJ databases">
        <title>Chromosome-level genome of Tegillarca granosa.</title>
        <authorList>
            <person name="Kim J."/>
        </authorList>
    </citation>
    <scope>NUCLEOTIDE SEQUENCE [LARGE SCALE GENOMIC DNA]</scope>
    <source>
        <strain evidence="4">Teg-2019</strain>
        <tissue evidence="4">Adductor muscle</tissue>
    </source>
</reference>
<protein>
    <submittedName>
        <fullName evidence="4">Uncharacterized protein</fullName>
    </submittedName>
</protein>
<keyword evidence="2" id="KW-0677">Repeat</keyword>
<dbReference type="PANTHER" id="PTHR18849:SF0">
    <property type="entry name" value="CILIA- AND FLAGELLA-ASSOCIATED PROTEIN 410-RELATED"/>
    <property type="match status" value="1"/>
</dbReference>
<evidence type="ECO:0000313" key="4">
    <source>
        <dbReference type="EMBL" id="KAJ8308259.1"/>
    </source>
</evidence>
<dbReference type="Pfam" id="PF14580">
    <property type="entry name" value="LRR_9"/>
    <property type="match status" value="1"/>
</dbReference>
<evidence type="ECO:0000256" key="1">
    <source>
        <dbReference type="ARBA" id="ARBA00022614"/>
    </source>
</evidence>
<keyword evidence="5" id="KW-1185">Reference proteome</keyword>
<comment type="caution">
    <text evidence="4">The sequence shown here is derived from an EMBL/GenBank/DDBJ whole genome shotgun (WGS) entry which is preliminary data.</text>
</comment>
<dbReference type="SUPFAM" id="SSF52075">
    <property type="entry name" value="Outer arm dynein light chain 1"/>
    <property type="match status" value="1"/>
</dbReference>
<dbReference type="SMART" id="SM00369">
    <property type="entry name" value="LRR_TYP"/>
    <property type="match status" value="2"/>
</dbReference>
<evidence type="ECO:0000256" key="3">
    <source>
        <dbReference type="SAM" id="Phobius"/>
    </source>
</evidence>
<evidence type="ECO:0000313" key="5">
    <source>
        <dbReference type="Proteomes" id="UP001217089"/>
    </source>
</evidence>
<proteinExistence type="predicted"/>
<dbReference type="InterPro" id="IPR032675">
    <property type="entry name" value="LRR_dom_sf"/>
</dbReference>
<keyword evidence="3" id="KW-0472">Membrane</keyword>
<keyword evidence="3" id="KW-0812">Transmembrane</keyword>
<gene>
    <name evidence="4" type="ORF">KUTeg_013133</name>
</gene>
<dbReference type="Gene3D" id="3.80.10.10">
    <property type="entry name" value="Ribonuclease Inhibitor"/>
    <property type="match status" value="1"/>
</dbReference>
<dbReference type="PANTHER" id="PTHR18849">
    <property type="entry name" value="LEUCINE RICH REPEAT PROTEIN"/>
    <property type="match status" value="1"/>
</dbReference>
<evidence type="ECO:0000256" key="2">
    <source>
        <dbReference type="ARBA" id="ARBA00022737"/>
    </source>
</evidence>
<accession>A0ABQ9ESU0</accession>
<feature type="transmembrane region" description="Helical" evidence="3">
    <location>
        <begin position="237"/>
        <end position="258"/>
    </location>
</feature>
<dbReference type="SMART" id="SM00365">
    <property type="entry name" value="LRR_SD22"/>
    <property type="match status" value="3"/>
</dbReference>
<dbReference type="InterPro" id="IPR003591">
    <property type="entry name" value="Leu-rich_rpt_typical-subtyp"/>
</dbReference>
<keyword evidence="1" id="KW-0433">Leucine-rich repeat</keyword>
<organism evidence="4 5">
    <name type="scientific">Tegillarca granosa</name>
    <name type="common">Malaysian cockle</name>
    <name type="synonym">Anadara granosa</name>
    <dbReference type="NCBI Taxonomy" id="220873"/>
    <lineage>
        <taxon>Eukaryota</taxon>
        <taxon>Metazoa</taxon>
        <taxon>Spiralia</taxon>
        <taxon>Lophotrochozoa</taxon>
        <taxon>Mollusca</taxon>
        <taxon>Bivalvia</taxon>
        <taxon>Autobranchia</taxon>
        <taxon>Pteriomorphia</taxon>
        <taxon>Arcoida</taxon>
        <taxon>Arcoidea</taxon>
        <taxon>Arcidae</taxon>
        <taxon>Tegillarca</taxon>
    </lineage>
</organism>
<dbReference type="EMBL" id="JARBDR010000657">
    <property type="protein sequence ID" value="KAJ8308259.1"/>
    <property type="molecule type" value="Genomic_DNA"/>
</dbReference>
<dbReference type="Proteomes" id="UP001217089">
    <property type="component" value="Unassembled WGS sequence"/>
</dbReference>
<dbReference type="PROSITE" id="PS51450">
    <property type="entry name" value="LRR"/>
    <property type="match status" value="3"/>
</dbReference>
<name>A0ABQ9ESU0_TEGGR</name>
<sequence>MLQQSDLWTFTSHQIICPPLLENLEVLHLGYNGIKDIPTLQLRNEIQKVEGLDGLHDLRELVLDRNRIKNNYRLPISGNLQELHMEENRIRDLANISCLDQLQRLYLGSNRIQEISELDRVEGLNSLLEISLVNNPVARRHVHRPVLVFKLKQLMVIDGIPVTDEERAKAELYFMDQQVAANVCLYIYISFVYPPYKTRFILLISQSLKFYSKLHVFSKCTCIPDDSHNKYMFFDLLFLYGRLIFLFALAIVMFMFLFRNCFHLFKALYENSVQKMVIYRYIEMLKLINLKKRNKEQLNKKIYLKSKIFCRLKYINSLKHK</sequence>